<sequence>MSTQLLFYSSASPVTLQRHRDWGVENSGGFGFASHTNSVPLMAVEFARAAGEYAIIFAGDGKTVMPAAVLGIKNETNVYVDAEGKWTARYIPAFVRRYPFVFSSADDGKTFTLCIDEDYAGVNADARGNRLFNEDGGRSEYLNGVLRFLKEYQSEYNRTRLLCDKLVELDLLEPMQAQIKLKSGKQLSLSGFRSVSREKLNALEPQTLSELARSGALELIYIHLYSMSHFTEMMERVAQAMATDRDISLADVEPAGNA</sequence>
<evidence type="ECO:0000313" key="1">
    <source>
        <dbReference type="EMBL" id="GGO87558.1"/>
    </source>
</evidence>
<dbReference type="RefSeq" id="WP_188862506.1">
    <property type="nucleotide sequence ID" value="NZ_BMLT01000013.1"/>
</dbReference>
<gene>
    <name evidence="1" type="ORF">GCM10011348_41030</name>
</gene>
<dbReference type="InterPro" id="IPR010836">
    <property type="entry name" value="SapC"/>
</dbReference>
<protein>
    <submittedName>
        <fullName evidence="1">SapC family protein</fullName>
    </submittedName>
</protein>
<name>A0A917ZPV4_9GAMM</name>
<accession>A0A917ZPV4</accession>
<evidence type="ECO:0000313" key="2">
    <source>
        <dbReference type="Proteomes" id="UP000599578"/>
    </source>
</evidence>
<organism evidence="1 2">
    <name type="scientific">Marinobacterium nitratireducens</name>
    <dbReference type="NCBI Taxonomy" id="518897"/>
    <lineage>
        <taxon>Bacteria</taxon>
        <taxon>Pseudomonadati</taxon>
        <taxon>Pseudomonadota</taxon>
        <taxon>Gammaproteobacteria</taxon>
        <taxon>Oceanospirillales</taxon>
        <taxon>Oceanospirillaceae</taxon>
        <taxon>Marinobacterium</taxon>
    </lineage>
</organism>
<dbReference type="Pfam" id="PF07277">
    <property type="entry name" value="SapC"/>
    <property type="match status" value="1"/>
</dbReference>
<proteinExistence type="predicted"/>
<dbReference type="EMBL" id="BMLT01000013">
    <property type="protein sequence ID" value="GGO87558.1"/>
    <property type="molecule type" value="Genomic_DNA"/>
</dbReference>
<reference evidence="1 2" key="1">
    <citation type="journal article" date="2014" name="Int. J. Syst. Evol. Microbiol.">
        <title>Complete genome sequence of Corynebacterium casei LMG S-19264T (=DSM 44701T), isolated from a smear-ripened cheese.</title>
        <authorList>
            <consortium name="US DOE Joint Genome Institute (JGI-PGF)"/>
            <person name="Walter F."/>
            <person name="Albersmeier A."/>
            <person name="Kalinowski J."/>
            <person name="Ruckert C."/>
        </authorList>
    </citation>
    <scope>NUCLEOTIDE SEQUENCE [LARGE SCALE GENOMIC DNA]</scope>
    <source>
        <strain evidence="1 2">CGMCC 1.7286</strain>
    </source>
</reference>
<keyword evidence="2" id="KW-1185">Reference proteome</keyword>
<comment type="caution">
    <text evidence="1">The sequence shown here is derived from an EMBL/GenBank/DDBJ whole genome shotgun (WGS) entry which is preliminary data.</text>
</comment>
<dbReference type="AlphaFoldDB" id="A0A917ZPV4"/>
<dbReference type="Proteomes" id="UP000599578">
    <property type="component" value="Unassembled WGS sequence"/>
</dbReference>